<evidence type="ECO:0000256" key="13">
    <source>
        <dbReference type="SAM" id="Phobius"/>
    </source>
</evidence>
<keyword evidence="8" id="KW-0482">Metalloprotease</keyword>
<evidence type="ECO:0000313" key="16">
    <source>
        <dbReference type="Proteomes" id="UP000266841"/>
    </source>
</evidence>
<evidence type="ECO:0000259" key="14">
    <source>
        <dbReference type="SMART" id="SM01263"/>
    </source>
</evidence>
<feature type="region of interest" description="Disordered" evidence="12">
    <location>
        <begin position="1"/>
        <end position="25"/>
    </location>
</feature>
<comment type="similarity">
    <text evidence="2">Belongs to the peptidase M1 family.</text>
</comment>
<reference evidence="15 16" key="1">
    <citation type="journal article" date="2012" name="Genome Biol.">
        <title>Genome and low-iron response of an oceanic diatom adapted to chronic iron limitation.</title>
        <authorList>
            <person name="Lommer M."/>
            <person name="Specht M."/>
            <person name="Roy A.S."/>
            <person name="Kraemer L."/>
            <person name="Andreson R."/>
            <person name="Gutowska M.A."/>
            <person name="Wolf J."/>
            <person name="Bergner S.V."/>
            <person name="Schilhabel M.B."/>
            <person name="Klostermeier U.C."/>
            <person name="Beiko R.G."/>
            <person name="Rosenstiel P."/>
            <person name="Hippler M."/>
            <person name="Laroche J."/>
        </authorList>
    </citation>
    <scope>NUCLEOTIDE SEQUENCE [LARGE SCALE GENOMIC DNA]</scope>
    <source>
        <strain evidence="15 16">CCMP1005</strain>
    </source>
</reference>
<evidence type="ECO:0000256" key="6">
    <source>
        <dbReference type="ARBA" id="ARBA00022801"/>
    </source>
</evidence>
<evidence type="ECO:0000256" key="2">
    <source>
        <dbReference type="ARBA" id="ARBA00010136"/>
    </source>
</evidence>
<dbReference type="OrthoDB" id="79562at2759"/>
<feature type="binding site" evidence="11">
    <location>
        <position position="396"/>
    </location>
    <ligand>
        <name>Zn(2+)</name>
        <dbReference type="ChEBI" id="CHEBI:29105"/>
        <note>catalytic</note>
    </ligand>
</feature>
<evidence type="ECO:0000256" key="12">
    <source>
        <dbReference type="SAM" id="MobiDB-lite"/>
    </source>
</evidence>
<feature type="binding site" evidence="10">
    <location>
        <begin position="633"/>
        <end position="635"/>
    </location>
    <ligand>
        <name>a peptide</name>
        <dbReference type="ChEBI" id="CHEBI:60466"/>
    </ligand>
</feature>
<dbReference type="AlphaFoldDB" id="K0SL83"/>
<dbReference type="SUPFAM" id="SSF63737">
    <property type="entry name" value="Leukotriene A4 hydrolase N-terminal domain"/>
    <property type="match status" value="1"/>
</dbReference>
<dbReference type="eggNOG" id="KOG1047">
    <property type="taxonomic scope" value="Eukaryota"/>
</dbReference>
<keyword evidence="7 11" id="KW-0862">Zinc</keyword>
<evidence type="ECO:0000256" key="4">
    <source>
        <dbReference type="ARBA" id="ARBA00022670"/>
    </source>
</evidence>
<dbReference type="InterPro" id="IPR027268">
    <property type="entry name" value="Peptidase_M4/M1_CTD_sf"/>
</dbReference>
<dbReference type="GO" id="GO:0006508">
    <property type="term" value="P:proteolysis"/>
    <property type="evidence" value="ECO:0007669"/>
    <property type="project" value="UniProtKB-KW"/>
</dbReference>
<proteinExistence type="inferred from homology"/>
<dbReference type="GO" id="GO:0008270">
    <property type="term" value="F:zinc ion binding"/>
    <property type="evidence" value="ECO:0007669"/>
    <property type="project" value="InterPro"/>
</dbReference>
<keyword evidence="13" id="KW-1133">Transmembrane helix</keyword>
<dbReference type="FunFam" id="1.25.40.320:FF:000001">
    <property type="entry name" value="Leukotriene A(4) hydrolase"/>
    <property type="match status" value="1"/>
</dbReference>
<dbReference type="Gene3D" id="1.10.390.10">
    <property type="entry name" value="Neutral Protease Domain 2"/>
    <property type="match status" value="1"/>
</dbReference>
<feature type="binding site" evidence="11">
    <location>
        <position position="373"/>
    </location>
    <ligand>
        <name>Zn(2+)</name>
        <dbReference type="ChEBI" id="CHEBI:29105"/>
        <note>catalytic</note>
    </ligand>
</feature>
<evidence type="ECO:0000256" key="11">
    <source>
        <dbReference type="PIRSR" id="PIRSR634015-3"/>
    </source>
</evidence>
<dbReference type="Gene3D" id="1.25.40.320">
    <property type="entry name" value="Peptidase M1, leukotriene A4 hydrolase/aminopeptidase C-terminal domain"/>
    <property type="match status" value="1"/>
</dbReference>
<dbReference type="Gene3D" id="3.30.2010.30">
    <property type="match status" value="1"/>
</dbReference>
<dbReference type="InterPro" id="IPR038502">
    <property type="entry name" value="M1_LTA-4_hydro/amino_C_sf"/>
</dbReference>
<feature type="active site" description="Proton donor" evidence="9">
    <location>
        <position position="460"/>
    </location>
</feature>
<gene>
    <name evidence="15" type="ORF">THAOC_12994</name>
</gene>
<evidence type="ECO:0000256" key="1">
    <source>
        <dbReference type="ARBA" id="ARBA00004496"/>
    </source>
</evidence>
<dbReference type="PANTHER" id="PTHR45726:SF3">
    <property type="entry name" value="LEUKOTRIENE A-4 HYDROLASE"/>
    <property type="match status" value="1"/>
</dbReference>
<dbReference type="InterPro" id="IPR034015">
    <property type="entry name" value="M1_LTA4H"/>
</dbReference>
<dbReference type="InterPro" id="IPR042097">
    <property type="entry name" value="Aminopeptidase_N-like_N_sf"/>
</dbReference>
<dbReference type="EMBL" id="AGNL01015262">
    <property type="protein sequence ID" value="EJK66105.1"/>
    <property type="molecule type" value="Genomic_DNA"/>
</dbReference>
<dbReference type="Gene3D" id="2.60.40.1730">
    <property type="entry name" value="tricorn interacting facor f3 domain"/>
    <property type="match status" value="1"/>
</dbReference>
<dbReference type="OMA" id="CTALQWM"/>
<dbReference type="Pfam" id="PF01433">
    <property type="entry name" value="Peptidase_M1"/>
    <property type="match status" value="1"/>
</dbReference>
<evidence type="ECO:0000256" key="9">
    <source>
        <dbReference type="PIRSR" id="PIRSR634015-1"/>
    </source>
</evidence>
<dbReference type="SMART" id="SM01263">
    <property type="entry name" value="Leuk-A4-hydro_C"/>
    <property type="match status" value="1"/>
</dbReference>
<dbReference type="GO" id="GO:0008237">
    <property type="term" value="F:metallopeptidase activity"/>
    <property type="evidence" value="ECO:0007669"/>
    <property type="project" value="UniProtKB-KW"/>
</dbReference>
<dbReference type="InterPro" id="IPR015211">
    <property type="entry name" value="Peptidase_M1_C"/>
</dbReference>
<evidence type="ECO:0000256" key="5">
    <source>
        <dbReference type="ARBA" id="ARBA00022723"/>
    </source>
</evidence>
<keyword evidence="13" id="KW-0472">Membrane</keyword>
<feature type="transmembrane region" description="Helical" evidence="13">
    <location>
        <begin position="691"/>
        <end position="712"/>
    </location>
</feature>
<dbReference type="MEROPS" id="M01.004"/>
<dbReference type="FunFam" id="3.30.2010.30:FF:000001">
    <property type="entry name" value="Leukotriene A(4) hydrolase"/>
    <property type="match status" value="1"/>
</dbReference>
<dbReference type="PRINTS" id="PR00756">
    <property type="entry name" value="ALADIPTASE"/>
</dbReference>
<feature type="binding site" evidence="11">
    <location>
        <position position="377"/>
    </location>
    <ligand>
        <name>Zn(2+)</name>
        <dbReference type="ChEBI" id="CHEBI:29105"/>
        <note>catalytic</note>
    </ligand>
</feature>
<comment type="caution">
    <text evidence="15">The sequence shown here is derived from an EMBL/GenBank/DDBJ whole genome shotgun (WGS) entry which is preliminary data.</text>
</comment>
<keyword evidence="4" id="KW-0645">Protease</keyword>
<keyword evidence="6" id="KW-0378">Hydrolase</keyword>
<accession>K0SL83</accession>
<feature type="region of interest" description="Disordered" evidence="12">
    <location>
        <begin position="64"/>
        <end position="84"/>
    </location>
</feature>
<feature type="domain" description="Peptidase M1 leukotriene A4 hydrolase/aminopeptidase C-terminal" evidence="14">
    <location>
        <begin position="526"/>
        <end position="677"/>
    </location>
</feature>
<comment type="subcellular location">
    <subcellularLocation>
        <location evidence="1">Cytoplasm</location>
    </subcellularLocation>
</comment>
<dbReference type="CDD" id="cd09599">
    <property type="entry name" value="M1_LTA4H"/>
    <property type="match status" value="1"/>
</dbReference>
<dbReference type="Pfam" id="PF17900">
    <property type="entry name" value="Peptidase_M1_N"/>
    <property type="match status" value="1"/>
</dbReference>
<evidence type="ECO:0000256" key="7">
    <source>
        <dbReference type="ARBA" id="ARBA00022833"/>
    </source>
</evidence>
<evidence type="ECO:0000313" key="15">
    <source>
        <dbReference type="EMBL" id="EJK66105.1"/>
    </source>
</evidence>
<dbReference type="InterPro" id="IPR016024">
    <property type="entry name" value="ARM-type_fold"/>
</dbReference>
<dbReference type="SUPFAM" id="SSF55486">
    <property type="entry name" value="Metalloproteases ('zincins'), catalytic domain"/>
    <property type="match status" value="1"/>
</dbReference>
<keyword evidence="3" id="KW-0963">Cytoplasm</keyword>
<dbReference type="SUPFAM" id="SSF48371">
    <property type="entry name" value="ARM repeat"/>
    <property type="match status" value="1"/>
</dbReference>
<dbReference type="Proteomes" id="UP000266841">
    <property type="component" value="Unassembled WGS sequence"/>
</dbReference>
<name>K0SL83_THAOC</name>
<dbReference type="InterPro" id="IPR049980">
    <property type="entry name" value="LTA4H_cat"/>
</dbReference>
<keyword evidence="16" id="KW-1185">Reference proteome</keyword>
<evidence type="ECO:0000256" key="8">
    <source>
        <dbReference type="ARBA" id="ARBA00023049"/>
    </source>
</evidence>
<dbReference type="GO" id="GO:0005829">
    <property type="term" value="C:cytosol"/>
    <property type="evidence" value="ECO:0007669"/>
    <property type="project" value="TreeGrafter"/>
</dbReference>
<keyword evidence="5 11" id="KW-0479">Metal-binding</keyword>
<feature type="binding site" evidence="10">
    <location>
        <begin position="208"/>
        <end position="210"/>
    </location>
    <ligand>
        <name>a peptide</name>
        <dbReference type="ChEBI" id="CHEBI:60466"/>
    </ligand>
</feature>
<organism evidence="15 16">
    <name type="scientific">Thalassiosira oceanica</name>
    <name type="common">Marine diatom</name>
    <dbReference type="NCBI Taxonomy" id="159749"/>
    <lineage>
        <taxon>Eukaryota</taxon>
        <taxon>Sar</taxon>
        <taxon>Stramenopiles</taxon>
        <taxon>Ochrophyta</taxon>
        <taxon>Bacillariophyta</taxon>
        <taxon>Coscinodiscophyceae</taxon>
        <taxon>Thalassiosirophycidae</taxon>
        <taxon>Thalassiosirales</taxon>
        <taxon>Thalassiosiraceae</taxon>
        <taxon>Thalassiosira</taxon>
    </lineage>
</organism>
<dbReference type="InterPro" id="IPR014782">
    <property type="entry name" value="Peptidase_M1_dom"/>
</dbReference>
<dbReference type="InterPro" id="IPR001930">
    <property type="entry name" value="Peptidase_M1"/>
</dbReference>
<protein>
    <recommendedName>
        <fullName evidence="14">Peptidase M1 leukotriene A4 hydrolase/aminopeptidase C-terminal domain-containing protein</fullName>
    </recommendedName>
</protein>
<feature type="active site" description="Proton acceptor" evidence="9">
    <location>
        <position position="374"/>
    </location>
</feature>
<dbReference type="FunFam" id="2.60.40.1730:FF:000004">
    <property type="entry name" value="Leukotriene A(4) hydrolase"/>
    <property type="match status" value="1"/>
</dbReference>
<dbReference type="Pfam" id="PF09127">
    <property type="entry name" value="Leuk-A4-hydro_C"/>
    <property type="match status" value="1"/>
</dbReference>
<feature type="binding site" evidence="10">
    <location>
        <begin position="344"/>
        <end position="349"/>
    </location>
    <ligand>
        <name>a peptide</name>
        <dbReference type="ChEBI" id="CHEBI:60466"/>
    </ligand>
</feature>
<sequence length="717" mass="80261">MTRGRSAGTRSMTRKNRGHESAYDTRGAVAARQFKPATHYLICKTWTCPLRLAAGRSSIKTALGEDDNIMSRPRERDPSSHSNPDECVVTHCAWDAVVDFTESKFFCTVRYNLVIVKADARALRLDTSALDVRSVAVDGNAASFTLTVPESAKPHLGSCLEIDLGGGAAEGDEKVVEIQYNTSPEASAAQWLPPSQTAGKKHPYVFTQCQAIHARSLLPCQDCPAVKMTYEARVTVPAWATVVMSALSKDETKQSTVATLENGCLQYEFKQPVPIPSYLFALAVGKLESRDISPRCRVWSEPSMVDAVAFEFSQVEEFLVAAESLTLPYQWKRYDLLCLPPSFPYGGMENPCLTFVTPTLLAGDRSLADVVAHEAAHSWSGNLVTNETWQSFWLNEGWTVFLERKIMTKVHGDDRYFDFAAISGWEDLKESVSLMPDKFTKLVPDLGDDDPDDAFSSVPYEKGLENFEKFMKAYFDQFKFSTVNSNQFKDFFETFFEDEASKIETFDWDSWLYKPGLPETPDFDRTLSGECEDLAASWISVDDGETKKGVLPHHDIANWSASRTICFLDSMLGTVADRKRPLARSTVEAMKAKYSMDQSSNSEILFRFCMLAIESGDDTMYPVIVRFITTQGRMKFVRPLYRALCKSEKGKELAISTFLMKKDFYHPICAKMVASDLLPSKKKKRSVTREIAHHLLVGATVGFAVAIGMSLLRGRKR</sequence>
<dbReference type="PANTHER" id="PTHR45726">
    <property type="entry name" value="LEUKOTRIENE A-4 HYDROLASE"/>
    <property type="match status" value="1"/>
</dbReference>
<evidence type="ECO:0000256" key="10">
    <source>
        <dbReference type="PIRSR" id="PIRSR634015-2"/>
    </source>
</evidence>
<dbReference type="InterPro" id="IPR045357">
    <property type="entry name" value="Aminopeptidase_N-like_N"/>
</dbReference>
<keyword evidence="13" id="KW-0812">Transmembrane</keyword>
<comment type="cofactor">
    <cofactor evidence="11">
        <name>Zn(2+)</name>
        <dbReference type="ChEBI" id="CHEBI:29105"/>
    </cofactor>
    <text evidence="11">Binds 1 zinc ion per subunit.</text>
</comment>
<evidence type="ECO:0000256" key="3">
    <source>
        <dbReference type="ARBA" id="ARBA00022490"/>
    </source>
</evidence>